<dbReference type="InterPro" id="IPR011006">
    <property type="entry name" value="CheY-like_superfamily"/>
</dbReference>
<sequence length="187" mass="21424">MSPDQSTVLVVDDEQDVADLYAMWLQNDYRVRSAYEGDEALDVLDETVDVVLLDRRMPGQSGDEVLEQIRDRDLNCRVVMVTAVKPDFDILEMGFDDYLVKPVSKDDLHEIVEQMLTRVDYGSQLQEYYSLVSKKAVLEAEKDPETLEASEEYAELQAEIDELSTEVDDTRDQLDDHDDFVGAFQDL</sequence>
<comment type="caution">
    <text evidence="5">The sequence shown here is derived from an EMBL/GenBank/DDBJ whole genome shotgun (WGS) entry which is preliminary data.</text>
</comment>
<dbReference type="InterPro" id="IPR050595">
    <property type="entry name" value="Bact_response_regulator"/>
</dbReference>
<name>A0ABD5WEA0_9EURY</name>
<feature type="modified residue" description="4-aspartylphosphate" evidence="2">
    <location>
        <position position="54"/>
    </location>
</feature>
<keyword evidence="1 2" id="KW-0597">Phosphoprotein</keyword>
<reference evidence="5 6" key="1">
    <citation type="journal article" date="2019" name="Int. J. Syst. Evol. Microbiol.">
        <title>The Global Catalogue of Microorganisms (GCM) 10K type strain sequencing project: providing services to taxonomists for standard genome sequencing and annotation.</title>
        <authorList>
            <consortium name="The Broad Institute Genomics Platform"/>
            <consortium name="The Broad Institute Genome Sequencing Center for Infectious Disease"/>
            <person name="Wu L."/>
            <person name="Ma J."/>
        </authorList>
    </citation>
    <scope>NUCLEOTIDE SEQUENCE [LARGE SCALE GENOMIC DNA]</scope>
    <source>
        <strain evidence="5 6">DT72</strain>
    </source>
</reference>
<dbReference type="PANTHER" id="PTHR44591:SF3">
    <property type="entry name" value="RESPONSE REGULATORY DOMAIN-CONTAINING PROTEIN"/>
    <property type="match status" value="1"/>
</dbReference>
<dbReference type="GeneID" id="79305382"/>
<dbReference type="RefSeq" id="WP_276282255.1">
    <property type="nucleotide sequence ID" value="NZ_CP119810.1"/>
</dbReference>
<evidence type="ECO:0000256" key="3">
    <source>
        <dbReference type="SAM" id="Coils"/>
    </source>
</evidence>
<dbReference type="EMBL" id="JBHSZH010000001">
    <property type="protein sequence ID" value="MFC7078941.1"/>
    <property type="molecule type" value="Genomic_DNA"/>
</dbReference>
<dbReference type="Proteomes" id="UP001596407">
    <property type="component" value="Unassembled WGS sequence"/>
</dbReference>
<evidence type="ECO:0000259" key="4">
    <source>
        <dbReference type="PROSITE" id="PS50110"/>
    </source>
</evidence>
<dbReference type="SMART" id="SM00448">
    <property type="entry name" value="REC"/>
    <property type="match status" value="1"/>
</dbReference>
<evidence type="ECO:0000256" key="2">
    <source>
        <dbReference type="PROSITE-ProRule" id="PRU00169"/>
    </source>
</evidence>
<dbReference type="PANTHER" id="PTHR44591">
    <property type="entry name" value="STRESS RESPONSE REGULATOR PROTEIN 1"/>
    <property type="match status" value="1"/>
</dbReference>
<dbReference type="Pfam" id="PF08663">
    <property type="entry name" value="HalX"/>
    <property type="match status" value="1"/>
</dbReference>
<keyword evidence="3" id="KW-0175">Coiled coil</keyword>
<evidence type="ECO:0000313" key="6">
    <source>
        <dbReference type="Proteomes" id="UP001596407"/>
    </source>
</evidence>
<evidence type="ECO:0000313" key="5">
    <source>
        <dbReference type="EMBL" id="MFC7078941.1"/>
    </source>
</evidence>
<feature type="domain" description="Response regulatory" evidence="4">
    <location>
        <begin position="7"/>
        <end position="116"/>
    </location>
</feature>
<proteinExistence type="predicted"/>
<accession>A0ABD5WEA0</accession>
<dbReference type="Gene3D" id="3.40.50.2300">
    <property type="match status" value="1"/>
</dbReference>
<protein>
    <submittedName>
        <fullName evidence="5">HalX domain-containing protein</fullName>
    </submittedName>
</protein>
<keyword evidence="6" id="KW-1185">Reference proteome</keyword>
<dbReference type="PROSITE" id="PS50110">
    <property type="entry name" value="RESPONSE_REGULATORY"/>
    <property type="match status" value="1"/>
</dbReference>
<dbReference type="Pfam" id="PF00072">
    <property type="entry name" value="Response_reg"/>
    <property type="match status" value="1"/>
</dbReference>
<dbReference type="InterPro" id="IPR001789">
    <property type="entry name" value="Sig_transdc_resp-reg_receiver"/>
</dbReference>
<feature type="coiled-coil region" evidence="3">
    <location>
        <begin position="146"/>
        <end position="173"/>
    </location>
</feature>
<dbReference type="SUPFAM" id="SSF52172">
    <property type="entry name" value="CheY-like"/>
    <property type="match status" value="1"/>
</dbReference>
<dbReference type="InterPro" id="IPR013971">
    <property type="entry name" value="HalX_domain"/>
</dbReference>
<dbReference type="AlphaFoldDB" id="A0ABD5WEA0"/>
<gene>
    <name evidence="5" type="ORF">ACFQJ6_01150</name>
</gene>
<organism evidence="5 6">
    <name type="scientific">Halorussus caseinilyticus</name>
    <dbReference type="NCBI Taxonomy" id="3034025"/>
    <lineage>
        <taxon>Archaea</taxon>
        <taxon>Methanobacteriati</taxon>
        <taxon>Methanobacteriota</taxon>
        <taxon>Stenosarchaea group</taxon>
        <taxon>Halobacteria</taxon>
        <taxon>Halobacteriales</taxon>
        <taxon>Haladaptataceae</taxon>
        <taxon>Halorussus</taxon>
    </lineage>
</organism>
<evidence type="ECO:0000256" key="1">
    <source>
        <dbReference type="ARBA" id="ARBA00022553"/>
    </source>
</evidence>